<evidence type="ECO:0000313" key="2">
    <source>
        <dbReference type="EMBL" id="VEL44281.1"/>
    </source>
</evidence>
<accession>A0A448XT29</accession>
<dbReference type="Proteomes" id="UP000784294">
    <property type="component" value="Unassembled WGS sequence"/>
</dbReference>
<organism evidence="2 3">
    <name type="scientific">Protopolystoma xenopodis</name>
    <dbReference type="NCBI Taxonomy" id="117903"/>
    <lineage>
        <taxon>Eukaryota</taxon>
        <taxon>Metazoa</taxon>
        <taxon>Spiralia</taxon>
        <taxon>Lophotrochozoa</taxon>
        <taxon>Platyhelminthes</taxon>
        <taxon>Monogenea</taxon>
        <taxon>Polyopisthocotylea</taxon>
        <taxon>Polystomatidea</taxon>
        <taxon>Polystomatidae</taxon>
        <taxon>Protopolystoma</taxon>
    </lineage>
</organism>
<feature type="non-terminal residue" evidence="2">
    <location>
        <position position="71"/>
    </location>
</feature>
<gene>
    <name evidence="2" type="ORF">PXEA_LOCUS37721</name>
</gene>
<feature type="compositionally biased region" description="Polar residues" evidence="1">
    <location>
        <begin position="49"/>
        <end position="58"/>
    </location>
</feature>
<comment type="caution">
    <text evidence="2">The sequence shown here is derived from an EMBL/GenBank/DDBJ whole genome shotgun (WGS) entry which is preliminary data.</text>
</comment>
<evidence type="ECO:0000313" key="3">
    <source>
        <dbReference type="Proteomes" id="UP000784294"/>
    </source>
</evidence>
<sequence length="71" mass="7449">MRATSRDPLMAHLEKAREIAKSLVAVTTSSGAASLSLVPEMGAKDRNSKLGSESSTELTHGGSVRTVVPNR</sequence>
<evidence type="ECO:0000256" key="1">
    <source>
        <dbReference type="SAM" id="MobiDB-lite"/>
    </source>
</evidence>
<reference evidence="2" key="1">
    <citation type="submission" date="2018-11" db="EMBL/GenBank/DDBJ databases">
        <authorList>
            <consortium name="Pathogen Informatics"/>
        </authorList>
    </citation>
    <scope>NUCLEOTIDE SEQUENCE</scope>
</reference>
<keyword evidence="3" id="KW-1185">Reference proteome</keyword>
<feature type="region of interest" description="Disordered" evidence="1">
    <location>
        <begin position="42"/>
        <end position="71"/>
    </location>
</feature>
<dbReference type="EMBL" id="CAAALY010293497">
    <property type="protein sequence ID" value="VEL44281.1"/>
    <property type="molecule type" value="Genomic_DNA"/>
</dbReference>
<name>A0A448XT29_9PLAT</name>
<proteinExistence type="predicted"/>
<dbReference type="AlphaFoldDB" id="A0A448XT29"/>
<protein>
    <submittedName>
        <fullName evidence="2">Uncharacterized protein</fullName>
    </submittedName>
</protein>